<dbReference type="Pfam" id="PF00176">
    <property type="entry name" value="SNF2-rel_dom"/>
    <property type="match status" value="1"/>
</dbReference>
<dbReference type="Pfam" id="PF00271">
    <property type="entry name" value="Helicase_C"/>
    <property type="match status" value="1"/>
</dbReference>
<dbReference type="InterPro" id="IPR022138">
    <property type="entry name" value="DUF3670"/>
</dbReference>
<keyword evidence="1" id="KW-0378">Hydrolase</keyword>
<dbReference type="InterPro" id="IPR038718">
    <property type="entry name" value="SNF2-like_sf"/>
</dbReference>
<dbReference type="PANTHER" id="PTHR10799">
    <property type="entry name" value="SNF2/RAD54 HELICASE FAMILY"/>
    <property type="match status" value="1"/>
</dbReference>
<dbReference type="Proteomes" id="UP001056708">
    <property type="component" value="Chromosome"/>
</dbReference>
<dbReference type="SMART" id="SM00487">
    <property type="entry name" value="DEXDc"/>
    <property type="match status" value="1"/>
</dbReference>
<dbReference type="Pfam" id="PF12419">
    <property type="entry name" value="DUF3670"/>
    <property type="match status" value="1"/>
</dbReference>
<dbReference type="InterPro" id="IPR049730">
    <property type="entry name" value="SNF2/RAD54-like_C"/>
</dbReference>
<dbReference type="PROSITE" id="PS51194">
    <property type="entry name" value="HELICASE_CTER"/>
    <property type="match status" value="1"/>
</dbReference>
<dbReference type="InterPro" id="IPR014001">
    <property type="entry name" value="Helicase_ATP-bd"/>
</dbReference>
<dbReference type="InterPro" id="IPR001650">
    <property type="entry name" value="Helicase_C-like"/>
</dbReference>
<dbReference type="EMBL" id="CP098611">
    <property type="protein sequence ID" value="USR91389.1"/>
    <property type="molecule type" value="Genomic_DNA"/>
</dbReference>
<evidence type="ECO:0000313" key="4">
    <source>
        <dbReference type="EMBL" id="USR91389.1"/>
    </source>
</evidence>
<feature type="domain" description="Helicase ATP-binding" evidence="2">
    <location>
        <begin position="591"/>
        <end position="755"/>
    </location>
</feature>
<evidence type="ECO:0000256" key="1">
    <source>
        <dbReference type="ARBA" id="ARBA00022801"/>
    </source>
</evidence>
<keyword evidence="4" id="KW-0547">Nucleotide-binding</keyword>
<name>A0ABY5AT21_9CYAN</name>
<dbReference type="RefSeq" id="WP_252663414.1">
    <property type="nucleotide sequence ID" value="NZ_CP098611.1"/>
</dbReference>
<organism evidence="4 5">
    <name type="scientific">Phormidium yuhuli AB48</name>
    <dbReference type="NCBI Taxonomy" id="2940671"/>
    <lineage>
        <taxon>Bacteria</taxon>
        <taxon>Bacillati</taxon>
        <taxon>Cyanobacteriota</taxon>
        <taxon>Cyanophyceae</taxon>
        <taxon>Oscillatoriophycideae</taxon>
        <taxon>Oscillatoriales</taxon>
        <taxon>Oscillatoriaceae</taxon>
        <taxon>Phormidium</taxon>
        <taxon>Phormidium yuhuli</taxon>
    </lineage>
</organism>
<dbReference type="InterPro" id="IPR000330">
    <property type="entry name" value="SNF2_N"/>
</dbReference>
<dbReference type="SUPFAM" id="SSF52540">
    <property type="entry name" value="P-loop containing nucleoside triphosphate hydrolases"/>
    <property type="match status" value="2"/>
</dbReference>
<dbReference type="Gene3D" id="3.40.50.10810">
    <property type="entry name" value="Tandem AAA-ATPase domain"/>
    <property type="match status" value="1"/>
</dbReference>
<keyword evidence="4" id="KW-0067">ATP-binding</keyword>
<evidence type="ECO:0000259" key="2">
    <source>
        <dbReference type="PROSITE" id="PS51192"/>
    </source>
</evidence>
<protein>
    <submittedName>
        <fullName evidence="4">DEAD/DEAH box helicase</fullName>
    </submittedName>
</protein>
<proteinExistence type="predicted"/>
<gene>
    <name evidence="4" type="ORF">NEA10_01200</name>
</gene>
<evidence type="ECO:0000313" key="5">
    <source>
        <dbReference type="Proteomes" id="UP001056708"/>
    </source>
</evidence>
<keyword evidence="4" id="KW-0347">Helicase</keyword>
<dbReference type="CDD" id="cd18793">
    <property type="entry name" value="SF2_C_SNF"/>
    <property type="match status" value="1"/>
</dbReference>
<evidence type="ECO:0000259" key="3">
    <source>
        <dbReference type="PROSITE" id="PS51194"/>
    </source>
</evidence>
<accession>A0ABY5AT21</accession>
<dbReference type="CDD" id="cd18012">
    <property type="entry name" value="DEXQc_arch_SWI2_SNF2"/>
    <property type="match status" value="1"/>
</dbReference>
<sequence length="1055" mass="121327">MTQVLHGTWIPEKKDGFVQRGAFYIWIECQDKLNKQKDPGVHPFHLPAQGLGEFIHDDLGIRDAPSQISYRLNPQYFLLPTRDEQPLLSWELATYLEAESEQAFEWQFWQILCYRLETITKITSSLTTEVCSAIATLNDLHFFCLHNSEDFQLGADLLFWYHYSQAFRDVILKDQYIPSFKYHITQPKSRKKRKPFAIYAGWEIVSPHYESLIETYAPAMPLACASGWPTPPKRPEFHESQTLLRHFSECVVTELASRFQTTQQLDKQLSQTVLYPCVTPSKLTDPLEPSEAFLETYETWQAWRNKIQGSYQGLPFNLYLQLISPEDPDDPWPLNFLVSPKADPSLRVALADYWQGDSSQQQVLRQQLGDSFEADLLLNLGYAARMYPKLWQGLETPEPVGVNLTSQEAWEFLHETAWVLEDADYKVLLPAWWTPSGRRRAKLRLKASSGSTSAGSNSGKSYLNAEQLVSYQYELAIGDEPISREEWQKLVQAKQPLIQFRGEWVELDLAQMEKTLKFWDEQGKQEQSMTLMELFQRQAEADETLEVERDATLEQMLQQLTDKTSMTPVEELAGFEGTLRDYQKRGVAWLSFLEQVGLNGCLADDMGLGKTVQVIARLVQERQENTPVQPTLLIAPTSVLGNWQKEVNRFAPQLRSQVHHGANRVQEPKAFKQAAADVDVFITSYTLVRKDAKLFNGVNWQRIVLDEAQNIKNPKTAQTKAILKLKAQHRMALTGTPVENRLMDLWSIFNFLNPGYLGKQNQFRKSFEVPIQRDGSLRQATTLRKLVEPFILRRLKTDKSIIKDLPDKLEQKVYCNLTKEQASLYQAVVEEVEASLEESEGIKRKGLILSTLTRLKQICNHPRQFLQDESEFSPGRSHKLSRLLEMVDEVIAEGESLLIFTQFGEIGDAMEQYLRHHCRYPTYYIHGATSRQGRDRMIQEFQNPETPPSIFILSLKAGGVGITLTKANHVFHFDRWWNPAVENQATDRAFRIGQEKNVFVHKFVTLGSLEERIDQMIEDKQKLAESVVGADESWLTELDNDTFKDLIALNRNAVL</sequence>
<keyword evidence="5" id="KW-1185">Reference proteome</keyword>
<dbReference type="SMART" id="SM00490">
    <property type="entry name" value="HELICc"/>
    <property type="match status" value="1"/>
</dbReference>
<dbReference type="GO" id="GO:0004386">
    <property type="term" value="F:helicase activity"/>
    <property type="evidence" value="ECO:0007669"/>
    <property type="project" value="UniProtKB-KW"/>
</dbReference>
<feature type="domain" description="Helicase C-terminal" evidence="3">
    <location>
        <begin position="879"/>
        <end position="1039"/>
    </location>
</feature>
<dbReference type="InterPro" id="IPR027417">
    <property type="entry name" value="P-loop_NTPase"/>
</dbReference>
<dbReference type="PROSITE" id="PS51192">
    <property type="entry name" value="HELICASE_ATP_BIND_1"/>
    <property type="match status" value="1"/>
</dbReference>
<dbReference type="Gene3D" id="3.40.50.300">
    <property type="entry name" value="P-loop containing nucleotide triphosphate hydrolases"/>
    <property type="match status" value="1"/>
</dbReference>
<reference evidence="4" key="1">
    <citation type="submission" date="2022-06" db="EMBL/GenBank/DDBJ databases">
        <title>Genome sequence of Phormidium yuhuli AB48 isolated from an industrial photobioreactor environment.</title>
        <authorList>
            <person name="Qiu Y."/>
            <person name="Noonan A.J.C."/>
            <person name="Dofher K."/>
            <person name="Koch M."/>
            <person name="Kieft B."/>
            <person name="Lin X."/>
            <person name="Ziels R.M."/>
            <person name="Hallam S.J."/>
        </authorList>
    </citation>
    <scope>NUCLEOTIDE SEQUENCE</scope>
    <source>
        <strain evidence="4">AB48</strain>
    </source>
</reference>